<evidence type="ECO:0000259" key="1">
    <source>
        <dbReference type="Pfam" id="PF00534"/>
    </source>
</evidence>
<comment type="caution">
    <text evidence="2">The sequence shown here is derived from an EMBL/GenBank/DDBJ whole genome shotgun (WGS) entry which is preliminary data.</text>
</comment>
<evidence type="ECO:0000313" key="2">
    <source>
        <dbReference type="EMBL" id="MFB9057054.1"/>
    </source>
</evidence>
<dbReference type="RefSeq" id="WP_379861276.1">
    <property type="nucleotide sequence ID" value="NZ_JBHMFC010000042.1"/>
</dbReference>
<reference evidence="2 3" key="1">
    <citation type="submission" date="2024-09" db="EMBL/GenBank/DDBJ databases">
        <authorList>
            <person name="Sun Q."/>
            <person name="Mori K."/>
        </authorList>
    </citation>
    <scope>NUCLEOTIDE SEQUENCE [LARGE SCALE GENOMIC DNA]</scope>
    <source>
        <strain evidence="2 3">CECT 8622</strain>
    </source>
</reference>
<gene>
    <name evidence="2" type="ORF">ACFFU9_09905</name>
</gene>
<dbReference type="GO" id="GO:0016757">
    <property type="term" value="F:glycosyltransferase activity"/>
    <property type="evidence" value="ECO:0007669"/>
    <property type="project" value="UniProtKB-KW"/>
</dbReference>
<dbReference type="EMBL" id="JBHMFC010000042">
    <property type="protein sequence ID" value="MFB9057054.1"/>
    <property type="molecule type" value="Genomic_DNA"/>
</dbReference>
<evidence type="ECO:0000313" key="3">
    <source>
        <dbReference type="Proteomes" id="UP001589585"/>
    </source>
</evidence>
<dbReference type="PANTHER" id="PTHR12526:SF630">
    <property type="entry name" value="GLYCOSYLTRANSFERASE"/>
    <property type="match status" value="1"/>
</dbReference>
<keyword evidence="3" id="KW-1185">Reference proteome</keyword>
<keyword evidence="2" id="KW-0328">Glycosyltransferase</keyword>
<dbReference type="PANTHER" id="PTHR12526">
    <property type="entry name" value="GLYCOSYLTRANSFERASE"/>
    <property type="match status" value="1"/>
</dbReference>
<dbReference type="Proteomes" id="UP001589585">
    <property type="component" value="Unassembled WGS sequence"/>
</dbReference>
<sequence length="261" mass="30031">MKTYKILRVALNDKQKHHVIQKHAFAKYIQRFWINRLATKITILTQHDYNILGKLLSNKVVIQNPLSFPIYKEQNLRRKNILAVGSLDRWEGKGFDNLIFVWGKIATQYPSWILEIAGTGSTSSYDYLLELCKKNNVENRVHFIGFQPNIDTVMRESSIFVLSSKFEGLPMALIEAMSQGCACISFDCISGPREIMTDGESGILVENQNLNKLEEALVSLIEDEKLRLELSCNAIKDVEKFIPENIAKQWKDMFDEILKDK</sequence>
<name>A0ABV5FC84_9FLAO</name>
<feature type="domain" description="Glycosyl transferase family 1" evidence="1">
    <location>
        <begin position="76"/>
        <end position="236"/>
    </location>
</feature>
<accession>A0ABV5FC84</accession>
<dbReference type="SUPFAM" id="SSF53756">
    <property type="entry name" value="UDP-Glycosyltransferase/glycogen phosphorylase"/>
    <property type="match status" value="1"/>
</dbReference>
<dbReference type="Gene3D" id="3.40.50.2000">
    <property type="entry name" value="Glycogen Phosphorylase B"/>
    <property type="match status" value="2"/>
</dbReference>
<keyword evidence="2" id="KW-0808">Transferase</keyword>
<dbReference type="InterPro" id="IPR001296">
    <property type="entry name" value="Glyco_trans_1"/>
</dbReference>
<proteinExistence type="predicted"/>
<dbReference type="EC" id="2.4.-.-" evidence="2"/>
<protein>
    <submittedName>
        <fullName evidence="2">Glycosyltransferase</fullName>
        <ecNumber evidence="2">2.4.-.-</ecNumber>
    </submittedName>
</protein>
<organism evidence="2 3">
    <name type="scientific">Mariniflexile ostreae</name>
    <dbReference type="NCBI Taxonomy" id="1520892"/>
    <lineage>
        <taxon>Bacteria</taxon>
        <taxon>Pseudomonadati</taxon>
        <taxon>Bacteroidota</taxon>
        <taxon>Flavobacteriia</taxon>
        <taxon>Flavobacteriales</taxon>
        <taxon>Flavobacteriaceae</taxon>
        <taxon>Mariniflexile</taxon>
    </lineage>
</organism>
<dbReference type="Pfam" id="PF00534">
    <property type="entry name" value="Glycos_transf_1"/>
    <property type="match status" value="1"/>
</dbReference>